<reference evidence="2 3" key="1">
    <citation type="submission" date="2014-02" db="EMBL/GenBank/DDBJ databases">
        <title>Draft genome sequence of Lysinibacillus odysseyi NBRC 100172.</title>
        <authorList>
            <person name="Zhang F."/>
            <person name="Wang G."/>
            <person name="Zhang L."/>
        </authorList>
    </citation>
    <scope>NUCLEOTIDE SEQUENCE [LARGE SCALE GENOMIC DNA]</scope>
    <source>
        <strain evidence="2 3">NBRC 100172</strain>
    </source>
</reference>
<dbReference type="EMBL" id="JPVP01000058">
    <property type="protein sequence ID" value="KGR83398.1"/>
    <property type="molecule type" value="Genomic_DNA"/>
</dbReference>
<accession>A0A0A3IKP0</accession>
<dbReference type="STRING" id="1220589.CD32_16335"/>
<protein>
    <recommendedName>
        <fullName evidence="4">S-layer protein</fullName>
    </recommendedName>
</protein>
<dbReference type="OrthoDB" id="1703838at2"/>
<keyword evidence="3" id="KW-1185">Reference proteome</keyword>
<keyword evidence="1" id="KW-0732">Signal</keyword>
<organism evidence="2 3">
    <name type="scientific">Lysinibacillus odysseyi 34hs-1 = NBRC 100172</name>
    <dbReference type="NCBI Taxonomy" id="1220589"/>
    <lineage>
        <taxon>Bacteria</taxon>
        <taxon>Bacillati</taxon>
        <taxon>Bacillota</taxon>
        <taxon>Bacilli</taxon>
        <taxon>Bacillales</taxon>
        <taxon>Bacillaceae</taxon>
        <taxon>Lysinibacillus</taxon>
    </lineage>
</organism>
<evidence type="ECO:0000313" key="3">
    <source>
        <dbReference type="Proteomes" id="UP000030437"/>
    </source>
</evidence>
<dbReference type="Proteomes" id="UP000030437">
    <property type="component" value="Unassembled WGS sequence"/>
</dbReference>
<feature type="signal peptide" evidence="1">
    <location>
        <begin position="1"/>
        <end position="22"/>
    </location>
</feature>
<sequence length="562" mass="63125">MKKRFGIVILSLVLLLSFIPFGASSQAATVYKGTFESITYTETTLKDGTVQRKNPKLTIKNSAGRTTTLNLTESTYYYINGTKTNSNGFKKGMEIEATVNLRNVTRLDGKSAVEEGAIVEKSKQQTGIVTKIDPNGMFVQVKLDSGLEKQYYINSDTAYVKGKSHVDISTMYEGDRVKLKMSSAASSVVAEIEIIQTGTLVHHLYKGQLQTVNVRNNRFIVTNAHPFEDWAFGTRPTNDLSTFSFGNNTTIYAGNKKINKNQLQNYRNSDVYYVTTKQFGREMVEKVVVLENNERTFYDQITTVDTSNQLFRLKNYGLMYYHNGSILVRNGRLVEPNTLSAWGTAFVLTDGVTKNNTTHIVNVTNDSFLSPNLAMHELYFGRLSLVEQDKYLLEMDDYTKMDSGSHAWLYEDEEAKTLSFSNSTVVTQSVGSTGVALASSLQVHEGKYGYFYVKDGHIQAVHLVGRDKLQPTTTMAGRIASIKIIDKGTIGVDATAELEVKDVSQWYEGAWLDTGRLNRLELSQVLIIKDRKRITMDQLKPNDRIVIFTDDMFDAQIILVNE</sequence>
<name>A0A0A3IKP0_9BACI</name>
<gene>
    <name evidence="2" type="ORF">CD32_16335</name>
</gene>
<evidence type="ECO:0008006" key="4">
    <source>
        <dbReference type="Google" id="ProtNLM"/>
    </source>
</evidence>
<comment type="caution">
    <text evidence="2">The sequence shown here is derived from an EMBL/GenBank/DDBJ whole genome shotgun (WGS) entry which is preliminary data.</text>
</comment>
<evidence type="ECO:0000256" key="1">
    <source>
        <dbReference type="SAM" id="SignalP"/>
    </source>
</evidence>
<dbReference type="RefSeq" id="WP_036156543.1">
    <property type="nucleotide sequence ID" value="NZ_AVCX01000003.1"/>
</dbReference>
<proteinExistence type="predicted"/>
<evidence type="ECO:0000313" key="2">
    <source>
        <dbReference type="EMBL" id="KGR83398.1"/>
    </source>
</evidence>
<dbReference type="AlphaFoldDB" id="A0A0A3IKP0"/>
<feature type="chain" id="PRO_5039222450" description="S-layer protein" evidence="1">
    <location>
        <begin position="23"/>
        <end position="562"/>
    </location>
</feature>
<dbReference type="eggNOG" id="ENOG502Z8SE">
    <property type="taxonomic scope" value="Bacteria"/>
</dbReference>